<reference evidence="1 2" key="1">
    <citation type="submission" date="2016-04" db="EMBL/GenBank/DDBJ databases">
        <authorList>
            <person name="Evans L.H."/>
            <person name="Alamgir A."/>
            <person name="Owens N."/>
            <person name="Weber N.D."/>
            <person name="Virtaneva K."/>
            <person name="Barbian K."/>
            <person name="Babar A."/>
            <person name="Rosenke K."/>
        </authorList>
    </citation>
    <scope>NUCLEOTIDE SEQUENCE [LARGE SCALE GENOMIC DNA]</scope>
    <source>
        <strain evidence="1">NIES-2108</strain>
    </source>
</reference>
<evidence type="ECO:0000313" key="2">
    <source>
        <dbReference type="Proteomes" id="UP000252085"/>
    </source>
</evidence>
<proteinExistence type="predicted"/>
<comment type="caution">
    <text evidence="1">The sequence shown here is derived from an EMBL/GenBank/DDBJ whole genome shotgun (WGS) entry which is preliminary data.</text>
</comment>
<dbReference type="Proteomes" id="UP000252085">
    <property type="component" value="Unassembled WGS sequence"/>
</dbReference>
<organism evidence="1 2">
    <name type="scientific">Nostoc punctiforme NIES-2108</name>
    <dbReference type="NCBI Taxonomy" id="1356359"/>
    <lineage>
        <taxon>Bacteria</taxon>
        <taxon>Bacillati</taxon>
        <taxon>Cyanobacteriota</taxon>
        <taxon>Cyanophyceae</taxon>
        <taxon>Nostocales</taxon>
        <taxon>Nostocaceae</taxon>
        <taxon>Nostoc</taxon>
    </lineage>
</organism>
<name>A0A367R5S6_NOSPU</name>
<evidence type="ECO:0000313" key="1">
    <source>
        <dbReference type="EMBL" id="RCJ31837.1"/>
    </source>
</evidence>
<dbReference type="EMBL" id="LXQE01000172">
    <property type="protein sequence ID" value="RCJ31837.1"/>
    <property type="molecule type" value="Genomic_DNA"/>
</dbReference>
<gene>
    <name evidence="1" type="ORF">A6769_30180</name>
</gene>
<protein>
    <submittedName>
        <fullName evidence="1">Uncharacterized protein</fullName>
    </submittedName>
</protein>
<sequence>MIQALAEFSKHNASHVKGILNLTIPLSESPVWILGQYLWQLGLSTNSRRPMEDGQVFGIIGSILLMSSLARRYWIIGRGNGKTGKENATRSRNFRRLMRLGCSLNMVLSMGAEERRWRGEN</sequence>
<accession>A0A367R5S6</accession>
<dbReference type="AlphaFoldDB" id="A0A367R5S6"/>